<dbReference type="AlphaFoldDB" id="A3K1K0"/>
<name>A3K1K0_SAGS3</name>
<dbReference type="InterPro" id="IPR016181">
    <property type="entry name" value="Acyl_CoA_acyltransferase"/>
</dbReference>
<evidence type="ECO:0000259" key="4">
    <source>
        <dbReference type="PROSITE" id="PS51186"/>
    </source>
</evidence>
<feature type="compositionally biased region" description="Basic and acidic residues" evidence="3">
    <location>
        <begin position="14"/>
        <end position="31"/>
    </location>
</feature>
<dbReference type="eggNOG" id="ENOG50303WT">
    <property type="taxonomic scope" value="Bacteria"/>
</dbReference>
<keyword evidence="1" id="KW-0808">Transferase</keyword>
<gene>
    <name evidence="5" type="ORF">SSE37_04100</name>
</gene>
<evidence type="ECO:0000313" key="6">
    <source>
        <dbReference type="Proteomes" id="UP000005713"/>
    </source>
</evidence>
<dbReference type="Proteomes" id="UP000005713">
    <property type="component" value="Unassembled WGS sequence"/>
</dbReference>
<dbReference type="PROSITE" id="PS51186">
    <property type="entry name" value="GNAT"/>
    <property type="match status" value="1"/>
</dbReference>
<accession>A3K1K0</accession>
<protein>
    <recommendedName>
        <fullName evidence="4">N-acetyltransferase domain-containing protein</fullName>
    </recommendedName>
</protein>
<dbReference type="PANTHER" id="PTHR43877">
    <property type="entry name" value="AMINOALKYLPHOSPHONATE N-ACETYLTRANSFERASE-RELATED-RELATED"/>
    <property type="match status" value="1"/>
</dbReference>
<keyword evidence="6" id="KW-1185">Reference proteome</keyword>
<keyword evidence="2" id="KW-0012">Acyltransferase</keyword>
<dbReference type="Pfam" id="PF00583">
    <property type="entry name" value="Acetyltransf_1"/>
    <property type="match status" value="1"/>
</dbReference>
<evidence type="ECO:0000313" key="5">
    <source>
        <dbReference type="EMBL" id="EBA08796.1"/>
    </source>
</evidence>
<dbReference type="SUPFAM" id="SSF55729">
    <property type="entry name" value="Acyl-CoA N-acyltransferases (Nat)"/>
    <property type="match status" value="1"/>
</dbReference>
<sequence>MFGGARQSFGCGLRRPDPEPRLWAPDRKTPPEGDAMTDLNLRRNTGRDLAPLAGLLADPDDLALVNPSARHPFDPEEWHQKWLQDLDDESFYLVDGAGREVGFFALRVGVGPEVRHLTYVFVAEEMRGGTGHLMARWIEDAARDLGALTITLKCELDNPAALRVYEAAGFEELSRRGGMATMRKDLD</sequence>
<dbReference type="Gene3D" id="3.40.630.30">
    <property type="match status" value="1"/>
</dbReference>
<dbReference type="InterPro" id="IPR050832">
    <property type="entry name" value="Bact_Acetyltransf"/>
</dbReference>
<reference evidence="5 6" key="1">
    <citation type="submission" date="2006-06" db="EMBL/GenBank/DDBJ databases">
        <authorList>
            <person name="Moran M.A."/>
            <person name="Ferriera S."/>
            <person name="Johnson J."/>
            <person name="Kravitz S."/>
            <person name="Beeson K."/>
            <person name="Sutton G."/>
            <person name="Rogers Y.-H."/>
            <person name="Friedman R."/>
            <person name="Frazier M."/>
            <person name="Venter J.C."/>
        </authorList>
    </citation>
    <scope>NUCLEOTIDE SEQUENCE [LARGE SCALE GENOMIC DNA]</scope>
    <source>
        <strain evidence="5 6">E-37</strain>
    </source>
</reference>
<dbReference type="GO" id="GO:0016747">
    <property type="term" value="F:acyltransferase activity, transferring groups other than amino-acyl groups"/>
    <property type="evidence" value="ECO:0007669"/>
    <property type="project" value="InterPro"/>
</dbReference>
<comment type="caution">
    <text evidence="5">The sequence shown here is derived from an EMBL/GenBank/DDBJ whole genome shotgun (WGS) entry which is preliminary data.</text>
</comment>
<evidence type="ECO:0000256" key="3">
    <source>
        <dbReference type="SAM" id="MobiDB-lite"/>
    </source>
</evidence>
<dbReference type="InterPro" id="IPR000182">
    <property type="entry name" value="GNAT_dom"/>
</dbReference>
<feature type="domain" description="N-acetyltransferase" evidence="4">
    <location>
        <begin position="52"/>
        <end position="187"/>
    </location>
</feature>
<feature type="region of interest" description="Disordered" evidence="3">
    <location>
        <begin position="1"/>
        <end position="39"/>
    </location>
</feature>
<organism evidence="5 6">
    <name type="scientific">Sagittula stellata (strain ATCC 700073 / DSM 11524 / E-37)</name>
    <dbReference type="NCBI Taxonomy" id="388399"/>
    <lineage>
        <taxon>Bacteria</taxon>
        <taxon>Pseudomonadati</taxon>
        <taxon>Pseudomonadota</taxon>
        <taxon>Alphaproteobacteria</taxon>
        <taxon>Rhodobacterales</taxon>
        <taxon>Roseobacteraceae</taxon>
        <taxon>Sagittula</taxon>
    </lineage>
</organism>
<evidence type="ECO:0000256" key="1">
    <source>
        <dbReference type="ARBA" id="ARBA00022679"/>
    </source>
</evidence>
<dbReference type="PANTHER" id="PTHR43877:SF2">
    <property type="entry name" value="AMINOALKYLPHOSPHONATE N-ACETYLTRANSFERASE-RELATED"/>
    <property type="match status" value="1"/>
</dbReference>
<proteinExistence type="predicted"/>
<evidence type="ECO:0000256" key="2">
    <source>
        <dbReference type="ARBA" id="ARBA00023315"/>
    </source>
</evidence>
<dbReference type="EMBL" id="AAYA01000004">
    <property type="protein sequence ID" value="EBA08796.1"/>
    <property type="molecule type" value="Genomic_DNA"/>
</dbReference>